<evidence type="ECO:0000259" key="5">
    <source>
        <dbReference type="Pfam" id="PF12826"/>
    </source>
</evidence>
<feature type="domain" description="DisA/LigA helix-hairpin-helix motif" evidence="5">
    <location>
        <begin position="14"/>
        <end position="61"/>
    </location>
</feature>
<dbReference type="InterPro" id="IPR041614">
    <property type="entry name" value="DprA_WH"/>
</dbReference>
<dbReference type="Gene3D" id="3.40.50.450">
    <property type="match status" value="1"/>
</dbReference>
<protein>
    <submittedName>
        <fullName evidence="7">DNA-protecting protein DprA</fullName>
    </submittedName>
</protein>
<sequence>MCHDTLYQVALTMVPNIGAVQAKALIEHFGSAEAVFKASASKLGKVDLIGEVRAAAVKNFTQFNLAEDELLFIEKYKIQTFFIKDKDYPQRLLKCIDAPVLLYYRGNADLNHAKIISIIGTRTSTDYGKQVTEKLVEDLREQHVLVLSGLAFGIDAIAHRAALANGLPTIGVLAHGLDNIYPPQHKALAKDMMLQGGLLTEFTRYTKADRHNFPRRNRIVAGMADATIVVETAIKGGSMITAELAHNYGRDVFACPGRIIDAKSAGCNYLIKNNHATLLTDAQQFAEKMGWQKKNNTRKVQKELFIELSADEQTIVNLLSGNPGMHIDELLLKSNLSTSAIAAGILSLELQNVVISMPGKMYRLA</sequence>
<dbReference type="GO" id="GO:0009294">
    <property type="term" value="P:DNA-mediated transformation"/>
    <property type="evidence" value="ECO:0007669"/>
    <property type="project" value="InterPro"/>
</dbReference>
<dbReference type="InterPro" id="IPR057666">
    <property type="entry name" value="DrpA_SLOG"/>
</dbReference>
<feature type="domain" description="DprA winged helix" evidence="6">
    <location>
        <begin position="307"/>
        <end position="360"/>
    </location>
</feature>
<gene>
    <name evidence="7" type="primary">dprA</name>
    <name evidence="7" type="ORF">I5907_01140</name>
</gene>
<accession>A0A931E0G9</accession>
<evidence type="ECO:0000313" key="8">
    <source>
        <dbReference type="Proteomes" id="UP000628448"/>
    </source>
</evidence>
<proteinExistence type="inferred from homology"/>
<evidence type="ECO:0000313" key="7">
    <source>
        <dbReference type="EMBL" id="MBG9374823.1"/>
    </source>
</evidence>
<dbReference type="RefSeq" id="WP_196988913.1">
    <property type="nucleotide sequence ID" value="NZ_JADWYR010000001.1"/>
</dbReference>
<evidence type="ECO:0000256" key="3">
    <source>
        <dbReference type="ARBA" id="ARBA00023204"/>
    </source>
</evidence>
<dbReference type="InterPro" id="IPR010994">
    <property type="entry name" value="RuvA_2-like"/>
</dbReference>
<reference evidence="7" key="1">
    <citation type="submission" date="2020-11" db="EMBL/GenBank/DDBJ databases">
        <title>Bacterial whole genome sequence for Panacibacter sp. DH6.</title>
        <authorList>
            <person name="Le V."/>
            <person name="Ko S."/>
            <person name="Ahn C.-Y."/>
            <person name="Oh H.-M."/>
        </authorList>
    </citation>
    <scope>NUCLEOTIDE SEQUENCE</scope>
    <source>
        <strain evidence="7">DH6</strain>
    </source>
</reference>
<dbReference type="Proteomes" id="UP000628448">
    <property type="component" value="Unassembled WGS sequence"/>
</dbReference>
<dbReference type="AlphaFoldDB" id="A0A931E0G9"/>
<dbReference type="PANTHER" id="PTHR43022">
    <property type="entry name" value="PROTEIN SMF"/>
    <property type="match status" value="1"/>
</dbReference>
<dbReference type="Gene3D" id="1.10.10.10">
    <property type="entry name" value="Winged helix-like DNA-binding domain superfamily/Winged helix DNA-binding domain"/>
    <property type="match status" value="1"/>
</dbReference>
<evidence type="ECO:0000259" key="6">
    <source>
        <dbReference type="Pfam" id="PF17782"/>
    </source>
</evidence>
<evidence type="ECO:0000256" key="1">
    <source>
        <dbReference type="ARBA" id="ARBA00006525"/>
    </source>
</evidence>
<dbReference type="PANTHER" id="PTHR43022:SF1">
    <property type="entry name" value="PROTEIN SMF"/>
    <property type="match status" value="1"/>
</dbReference>
<dbReference type="SUPFAM" id="SSF47781">
    <property type="entry name" value="RuvA domain 2-like"/>
    <property type="match status" value="1"/>
</dbReference>
<feature type="domain" description="Smf/DprA SLOG" evidence="4">
    <location>
        <begin position="80"/>
        <end position="289"/>
    </location>
</feature>
<dbReference type="InterPro" id="IPR003488">
    <property type="entry name" value="DprA"/>
</dbReference>
<dbReference type="Pfam" id="PF17782">
    <property type="entry name" value="WHD_DprA"/>
    <property type="match status" value="1"/>
</dbReference>
<dbReference type="InterPro" id="IPR041663">
    <property type="entry name" value="DisA/LigA_HHH"/>
</dbReference>
<keyword evidence="8" id="KW-1185">Reference proteome</keyword>
<dbReference type="NCBIfam" id="TIGR00732">
    <property type="entry name" value="dprA"/>
    <property type="match status" value="1"/>
</dbReference>
<dbReference type="EMBL" id="JADWYR010000001">
    <property type="protein sequence ID" value="MBG9374823.1"/>
    <property type="molecule type" value="Genomic_DNA"/>
</dbReference>
<keyword evidence="3" id="KW-0234">DNA repair</keyword>
<keyword evidence="2" id="KW-0227">DNA damage</keyword>
<dbReference type="InterPro" id="IPR036388">
    <property type="entry name" value="WH-like_DNA-bd_sf"/>
</dbReference>
<name>A0A931E0G9_9BACT</name>
<dbReference type="Pfam" id="PF12826">
    <property type="entry name" value="HHH_2"/>
    <property type="match status" value="1"/>
</dbReference>
<dbReference type="Pfam" id="PF02481">
    <property type="entry name" value="DNA_processg_A"/>
    <property type="match status" value="1"/>
</dbReference>
<dbReference type="SUPFAM" id="SSF102405">
    <property type="entry name" value="MCP/YpsA-like"/>
    <property type="match status" value="1"/>
</dbReference>
<comment type="similarity">
    <text evidence="1">Belongs to the DprA/Smf family.</text>
</comment>
<comment type="caution">
    <text evidence="7">The sequence shown here is derived from an EMBL/GenBank/DDBJ whole genome shotgun (WGS) entry which is preliminary data.</text>
</comment>
<evidence type="ECO:0000256" key="2">
    <source>
        <dbReference type="ARBA" id="ARBA00022763"/>
    </source>
</evidence>
<dbReference type="GO" id="GO:0006281">
    <property type="term" value="P:DNA repair"/>
    <property type="evidence" value="ECO:0007669"/>
    <property type="project" value="UniProtKB-KW"/>
</dbReference>
<evidence type="ECO:0000259" key="4">
    <source>
        <dbReference type="Pfam" id="PF02481"/>
    </source>
</evidence>
<organism evidence="7 8">
    <name type="scientific">Panacibacter microcysteis</name>
    <dbReference type="NCBI Taxonomy" id="2793269"/>
    <lineage>
        <taxon>Bacteria</taxon>
        <taxon>Pseudomonadati</taxon>
        <taxon>Bacteroidota</taxon>
        <taxon>Chitinophagia</taxon>
        <taxon>Chitinophagales</taxon>
        <taxon>Chitinophagaceae</taxon>
        <taxon>Panacibacter</taxon>
    </lineage>
</organism>